<keyword evidence="1" id="KW-1133">Transmembrane helix</keyword>
<keyword evidence="3" id="KW-1185">Reference proteome</keyword>
<organism evidence="2 3">
    <name type="scientific">Trueperella bialowiezensis</name>
    <dbReference type="NCBI Taxonomy" id="312285"/>
    <lineage>
        <taxon>Bacteria</taxon>
        <taxon>Bacillati</taxon>
        <taxon>Actinomycetota</taxon>
        <taxon>Actinomycetes</taxon>
        <taxon>Actinomycetales</taxon>
        <taxon>Actinomycetaceae</taxon>
        <taxon>Trueperella</taxon>
    </lineage>
</organism>
<sequence length="123" mass="13946">MWVWVLIIGLIALAIYLAVILRDVWHAGKRLGKEASKLADKLGDILNQPDRELGPVSNVYTDPERVAAARADRQRISDVRSTARQRRLNKATDRWAHVTDTSFESIDGAAREEARRRVQEARS</sequence>
<name>A0A3S4VEJ0_9ACTO</name>
<dbReference type="OrthoDB" id="9983719at2"/>
<evidence type="ECO:0000313" key="2">
    <source>
        <dbReference type="EMBL" id="VEI12430.1"/>
    </source>
</evidence>
<feature type="transmembrane region" description="Helical" evidence="1">
    <location>
        <begin position="6"/>
        <end position="25"/>
    </location>
</feature>
<gene>
    <name evidence="2" type="ORF">NCTC13354_00108</name>
</gene>
<proteinExistence type="predicted"/>
<reference evidence="2 3" key="1">
    <citation type="submission" date="2018-12" db="EMBL/GenBank/DDBJ databases">
        <authorList>
            <consortium name="Pathogen Informatics"/>
        </authorList>
    </citation>
    <scope>NUCLEOTIDE SEQUENCE [LARGE SCALE GENOMIC DNA]</scope>
    <source>
        <strain evidence="2 3">NCTC13354</strain>
    </source>
</reference>
<dbReference type="AlphaFoldDB" id="A0A3S4VEJ0"/>
<protein>
    <submittedName>
        <fullName evidence="2">Uncharacterized protein</fullName>
    </submittedName>
</protein>
<dbReference type="Proteomes" id="UP000269542">
    <property type="component" value="Chromosome"/>
</dbReference>
<keyword evidence="1" id="KW-0812">Transmembrane</keyword>
<keyword evidence="1" id="KW-0472">Membrane</keyword>
<evidence type="ECO:0000313" key="3">
    <source>
        <dbReference type="Proteomes" id="UP000269542"/>
    </source>
</evidence>
<dbReference type="RefSeq" id="WP_126415634.1">
    <property type="nucleotide sequence ID" value="NZ_LR134476.1"/>
</dbReference>
<accession>A0A3S4VEJ0</accession>
<dbReference type="EMBL" id="LR134476">
    <property type="protein sequence ID" value="VEI12430.1"/>
    <property type="molecule type" value="Genomic_DNA"/>
</dbReference>
<dbReference type="KEGG" id="tbw:NCTC13354_00108"/>
<evidence type="ECO:0000256" key="1">
    <source>
        <dbReference type="SAM" id="Phobius"/>
    </source>
</evidence>